<sequence>MTAHQEPVEGHPIMPPRSGPEVETTPGTGAGPTSTFDRLRAALTGRAEHPRLSRWIHLIVALQFVVMTVYSAGYGYQRDELYFRMLPPAWGYVDQPPFTPFLVRTLSHLSDHTWSIRLAATLATCLATYVHVLITREFGGSRRAQVLSAAAYAFALVPLSLGHNLLTATVDLPLWGLTALFIARATLRGDTRWWIAAGVVIGLTTYNRWLIIAFVLVLLAGIVLTGPRNQLTDRNTWIGGGVALVLALPNLWWQAQHGWPQLTFGMALAGSNNADVRRGMWSLLPIIMGPFLLPVWAAGIVALFRRPAWRRARFFVPALIIFLLMMVPVAGQAYYPVGLVSVLLAIGCVPVAEWATTMQRRRAVAGLLAANALTSVVFDLPVLPIEKSPTRYVNPLALDASFWPTYVRQVADAYEAYSPKNPGTTVVLAGDYGEAGAIDRFGPAMGLPSVYSGHNTLGWLAPPPNTATAVVAVGIPLTTLSDHFLSCTQVGRLDNGYAIKMYQQGQPIVVCDGRRDPWPTIWSDLAHWG</sequence>
<reference evidence="11" key="1">
    <citation type="submission" date="2019-08" db="EMBL/GenBank/DDBJ databases">
        <authorList>
            <person name="Kucharzyk K."/>
            <person name="Murdoch R.W."/>
            <person name="Higgins S."/>
            <person name="Loffler F."/>
        </authorList>
    </citation>
    <scope>NUCLEOTIDE SEQUENCE</scope>
</reference>
<feature type="domain" description="Glycosyltransferase RgtA/B/C/D-like" evidence="10">
    <location>
        <begin position="94"/>
        <end position="253"/>
    </location>
</feature>
<keyword evidence="4" id="KW-0808">Transferase</keyword>
<evidence type="ECO:0000256" key="3">
    <source>
        <dbReference type="ARBA" id="ARBA00022676"/>
    </source>
</evidence>
<keyword evidence="6 9" id="KW-1133">Transmembrane helix</keyword>
<protein>
    <recommendedName>
        <fullName evidence="10">Glycosyltransferase RgtA/B/C/D-like domain-containing protein</fullName>
    </recommendedName>
</protein>
<evidence type="ECO:0000259" key="10">
    <source>
        <dbReference type="Pfam" id="PF13231"/>
    </source>
</evidence>
<dbReference type="GO" id="GO:0005886">
    <property type="term" value="C:plasma membrane"/>
    <property type="evidence" value="ECO:0007669"/>
    <property type="project" value="UniProtKB-SubCell"/>
</dbReference>
<keyword evidence="7 9" id="KW-0472">Membrane</keyword>
<evidence type="ECO:0000256" key="7">
    <source>
        <dbReference type="ARBA" id="ARBA00023136"/>
    </source>
</evidence>
<gene>
    <name evidence="11" type="ORF">SDC9_91504</name>
</gene>
<feature type="transmembrane region" description="Helical" evidence="9">
    <location>
        <begin position="364"/>
        <end position="383"/>
    </location>
</feature>
<organism evidence="11">
    <name type="scientific">bioreactor metagenome</name>
    <dbReference type="NCBI Taxonomy" id="1076179"/>
    <lineage>
        <taxon>unclassified sequences</taxon>
        <taxon>metagenomes</taxon>
        <taxon>ecological metagenomes</taxon>
    </lineage>
</organism>
<dbReference type="InterPro" id="IPR050297">
    <property type="entry name" value="LipidA_mod_glycosyltrf_83"/>
</dbReference>
<proteinExistence type="predicted"/>
<dbReference type="PANTHER" id="PTHR33908:SF11">
    <property type="entry name" value="MEMBRANE PROTEIN"/>
    <property type="match status" value="1"/>
</dbReference>
<feature type="transmembrane region" description="Helical" evidence="9">
    <location>
        <begin position="280"/>
        <end position="304"/>
    </location>
</feature>
<feature type="region of interest" description="Disordered" evidence="8">
    <location>
        <begin position="1"/>
        <end position="35"/>
    </location>
</feature>
<feature type="transmembrane region" description="Helical" evidence="9">
    <location>
        <begin position="114"/>
        <end position="134"/>
    </location>
</feature>
<feature type="transmembrane region" description="Helical" evidence="9">
    <location>
        <begin position="193"/>
        <end position="224"/>
    </location>
</feature>
<dbReference type="PANTHER" id="PTHR33908">
    <property type="entry name" value="MANNOSYLTRANSFERASE YKCB-RELATED"/>
    <property type="match status" value="1"/>
</dbReference>
<evidence type="ECO:0000256" key="9">
    <source>
        <dbReference type="SAM" id="Phobius"/>
    </source>
</evidence>
<feature type="transmembrane region" description="Helical" evidence="9">
    <location>
        <begin position="311"/>
        <end position="327"/>
    </location>
</feature>
<name>A0A644ZVG0_9ZZZZ</name>
<feature type="transmembrane region" description="Helical" evidence="9">
    <location>
        <begin position="236"/>
        <end position="253"/>
    </location>
</feature>
<evidence type="ECO:0000256" key="8">
    <source>
        <dbReference type="SAM" id="MobiDB-lite"/>
    </source>
</evidence>
<feature type="transmembrane region" description="Helical" evidence="9">
    <location>
        <begin position="333"/>
        <end position="352"/>
    </location>
</feature>
<evidence type="ECO:0000256" key="1">
    <source>
        <dbReference type="ARBA" id="ARBA00004651"/>
    </source>
</evidence>
<feature type="transmembrane region" description="Helical" evidence="9">
    <location>
        <begin position="55"/>
        <end position="76"/>
    </location>
</feature>
<evidence type="ECO:0000256" key="2">
    <source>
        <dbReference type="ARBA" id="ARBA00022475"/>
    </source>
</evidence>
<evidence type="ECO:0000256" key="4">
    <source>
        <dbReference type="ARBA" id="ARBA00022679"/>
    </source>
</evidence>
<keyword evidence="2" id="KW-1003">Cell membrane</keyword>
<comment type="caution">
    <text evidence="11">The sequence shown here is derived from an EMBL/GenBank/DDBJ whole genome shotgun (WGS) entry which is preliminary data.</text>
</comment>
<comment type="subcellular location">
    <subcellularLocation>
        <location evidence="1">Cell membrane</location>
        <topology evidence="1">Multi-pass membrane protein</topology>
    </subcellularLocation>
</comment>
<dbReference type="GO" id="GO:0016763">
    <property type="term" value="F:pentosyltransferase activity"/>
    <property type="evidence" value="ECO:0007669"/>
    <property type="project" value="TreeGrafter"/>
</dbReference>
<evidence type="ECO:0000256" key="6">
    <source>
        <dbReference type="ARBA" id="ARBA00022989"/>
    </source>
</evidence>
<keyword evidence="3" id="KW-0328">Glycosyltransferase</keyword>
<keyword evidence="5 9" id="KW-0812">Transmembrane</keyword>
<dbReference type="InterPro" id="IPR038731">
    <property type="entry name" value="RgtA/B/C-like"/>
</dbReference>
<dbReference type="AlphaFoldDB" id="A0A644ZVG0"/>
<feature type="compositionally biased region" description="Low complexity" evidence="8">
    <location>
        <begin position="19"/>
        <end position="35"/>
    </location>
</feature>
<evidence type="ECO:0000313" key="11">
    <source>
        <dbReference type="EMBL" id="MPM44822.1"/>
    </source>
</evidence>
<feature type="transmembrane region" description="Helical" evidence="9">
    <location>
        <begin position="146"/>
        <end position="166"/>
    </location>
</feature>
<dbReference type="Pfam" id="PF13231">
    <property type="entry name" value="PMT_2"/>
    <property type="match status" value="1"/>
</dbReference>
<evidence type="ECO:0000256" key="5">
    <source>
        <dbReference type="ARBA" id="ARBA00022692"/>
    </source>
</evidence>
<dbReference type="EMBL" id="VSSQ01010632">
    <property type="protein sequence ID" value="MPM44822.1"/>
    <property type="molecule type" value="Genomic_DNA"/>
</dbReference>
<accession>A0A644ZVG0</accession>
<dbReference type="GO" id="GO:0008610">
    <property type="term" value="P:lipid biosynthetic process"/>
    <property type="evidence" value="ECO:0007669"/>
    <property type="project" value="UniProtKB-ARBA"/>
</dbReference>